<dbReference type="PROSITE" id="PS50234">
    <property type="entry name" value="VWFA"/>
    <property type="match status" value="1"/>
</dbReference>
<dbReference type="InterPro" id="IPR013519">
    <property type="entry name" value="Int_alpha_beta-p"/>
</dbReference>
<evidence type="ECO:0000256" key="9">
    <source>
        <dbReference type="ARBA" id="ARBA00022989"/>
    </source>
</evidence>
<evidence type="ECO:0000256" key="15">
    <source>
        <dbReference type="PROSITE-ProRule" id="PRU00803"/>
    </source>
</evidence>
<keyword evidence="14" id="KW-0325">Glycoprotein</keyword>
<dbReference type="GO" id="GO:0033627">
    <property type="term" value="P:cell adhesion mediated by integrin"/>
    <property type="evidence" value="ECO:0007669"/>
    <property type="project" value="TreeGrafter"/>
</dbReference>
<dbReference type="FunFam" id="3.40.50.410:FF:000067">
    <property type="entry name" value="Integrin alpha M"/>
    <property type="match status" value="1"/>
</dbReference>
<sequence length="1060" mass="116432">MHTRIQFQIYGDLAPLGAFNLDVAQPWVTREASMPFVLSSLLHQDPSNNRTWLLVTSPRINRTSAPLHRCSLTQDAIACQPVEHVPIPKGRYQGVTVVRNHHGVLICIQVQARRPHSLSLELTGACSLLTPDLRPWAQASFFDLENLLAPDAYVDAGNCNRNRRGSTGQEENGARKSRALEEEEEEEEAGTEIAIVLDGSGSIDPPDFQRAKEFISNMMEKFYDKCFECSFALVQYGEVIQTEFDLRDSQDVSASLARVQNITQVGNVTKTASAMQHVLDHIFTPSRGSRKKASKVMVVLTDGDIFGDPLNLTTVINSAEMQDVERFAIGVGNAFQKVKTEAELKLIASTPSETHAFKVTNYAALNGLLSKLQQNIIHTEGTVGEALRYQLAQTGFSAQILDEVCGHTAQTGIPGITVQGPVAMPLKGKGKHICLVSLIWTTETDKGMVTLIPGGHFVGQVLLGAVGAFNWSGGALLYNMQCRQGCFLNQTPADMGAAQYSYLGYSVAVLHKAHGISYISGAPQYRQRGAVFELQPDSREATSSRVLEGEQLGSYFGSELCPVDIDMDGTTDFLLVAAPFYHVHGEEGRVYVYRLHEQDGSFSLAHVLSGYPGFSSARFGFAVAAVGDINQDKFTDVAIGAPLEGLDVDDGGSFGSVYIYNGHQDGLSARPSQWIRASSVDSRLHYFGVSVAGGLDFSGDGLADITVATLGRATVLCSRPVVHLKVSMTFTPSALPIGFNDSVYGHLCFEMSSTTVAAESGLRETALNFTVSVDVAKQRKRLQCADTRECLNHRLEWNSEPRLCKHLQLVSTEGELCEEDCFSNIIVKINYELQAPEGRERHIYPILDIYMEPSVIFQLPYEKACKNQLFCIAELQLATAMSQQELVVGLSKELTMNISLTNSGEDSYMTSMALNYPRNLQFKRIQKPPAPNIQCADPKPVASILVMNCKIGYPILKRSSHVEKWHSVSCAITSDKENVTVAAEISLDHSKQITVIFLKDEVYHSLPLIVGSSIGGLLVLVVIVIILFKCGFFKRKYQQLNLESMRRAQLKADDLLTEEN</sequence>
<evidence type="ECO:0000256" key="3">
    <source>
        <dbReference type="ARBA" id="ARBA00022692"/>
    </source>
</evidence>
<dbReference type="FunCoup" id="G5B932">
    <property type="interactions" value="37"/>
</dbReference>
<dbReference type="SMART" id="SM00327">
    <property type="entry name" value="VWA"/>
    <property type="match status" value="1"/>
</dbReference>
<evidence type="ECO:0000256" key="8">
    <source>
        <dbReference type="ARBA" id="ARBA00022889"/>
    </source>
</evidence>
<evidence type="ECO:0000256" key="2">
    <source>
        <dbReference type="ARBA" id="ARBA00008054"/>
    </source>
</evidence>
<dbReference type="InterPro" id="IPR000413">
    <property type="entry name" value="Integrin_alpha"/>
</dbReference>
<evidence type="ECO:0000256" key="12">
    <source>
        <dbReference type="ARBA" id="ARBA00023157"/>
    </source>
</evidence>
<reference evidence="19 20" key="1">
    <citation type="journal article" date="2011" name="Nature">
        <title>Genome sequencing reveals insights into physiology and longevity of the naked mole rat.</title>
        <authorList>
            <person name="Kim E.B."/>
            <person name="Fang X."/>
            <person name="Fushan A.A."/>
            <person name="Huang Z."/>
            <person name="Lobanov A.V."/>
            <person name="Han L."/>
            <person name="Marino S.M."/>
            <person name="Sun X."/>
            <person name="Turanov A.A."/>
            <person name="Yang P."/>
            <person name="Yim S.H."/>
            <person name="Zhao X."/>
            <person name="Kasaikina M.V."/>
            <person name="Stoletzki N."/>
            <person name="Peng C."/>
            <person name="Polak P."/>
            <person name="Xiong Z."/>
            <person name="Kiezun A."/>
            <person name="Zhu Y."/>
            <person name="Chen Y."/>
            <person name="Kryukov G.V."/>
            <person name="Zhang Q."/>
            <person name="Peshkin L."/>
            <person name="Yang L."/>
            <person name="Bronson R.T."/>
            <person name="Buffenstein R."/>
            <person name="Wang B."/>
            <person name="Han C."/>
            <person name="Li Q."/>
            <person name="Chen L."/>
            <person name="Zhao W."/>
            <person name="Sunyaev S.R."/>
            <person name="Park T.J."/>
            <person name="Zhang G."/>
            <person name="Wang J."/>
            <person name="Gladyshev V.N."/>
        </authorList>
    </citation>
    <scope>NUCLEOTIDE SEQUENCE [LARGE SCALE GENOMIC DNA]</scope>
</reference>
<dbReference type="InParanoid" id="G5B932"/>
<evidence type="ECO:0000256" key="4">
    <source>
        <dbReference type="ARBA" id="ARBA00022723"/>
    </source>
</evidence>
<dbReference type="Gene3D" id="2.130.10.130">
    <property type="entry name" value="Integrin alpha, N-terminal"/>
    <property type="match status" value="2"/>
</dbReference>
<dbReference type="GO" id="GO:0098609">
    <property type="term" value="P:cell-cell adhesion"/>
    <property type="evidence" value="ECO:0007669"/>
    <property type="project" value="TreeGrafter"/>
</dbReference>
<keyword evidence="6" id="KW-0677">Repeat</keyword>
<dbReference type="SUPFAM" id="SSF53300">
    <property type="entry name" value="vWA-like"/>
    <property type="match status" value="1"/>
</dbReference>
<evidence type="ECO:0000256" key="14">
    <source>
        <dbReference type="ARBA" id="ARBA00023180"/>
    </source>
</evidence>
<accession>G5B932</accession>
<organism evidence="19 20">
    <name type="scientific">Heterocephalus glaber</name>
    <name type="common">Naked mole rat</name>
    <dbReference type="NCBI Taxonomy" id="10181"/>
    <lineage>
        <taxon>Eukaryota</taxon>
        <taxon>Metazoa</taxon>
        <taxon>Chordata</taxon>
        <taxon>Craniata</taxon>
        <taxon>Vertebrata</taxon>
        <taxon>Euteleostomi</taxon>
        <taxon>Mammalia</taxon>
        <taxon>Eutheria</taxon>
        <taxon>Euarchontoglires</taxon>
        <taxon>Glires</taxon>
        <taxon>Rodentia</taxon>
        <taxon>Hystricomorpha</taxon>
        <taxon>Bathyergidae</taxon>
        <taxon>Heterocephalus</taxon>
    </lineage>
</organism>
<comment type="similarity">
    <text evidence="2 16">Belongs to the integrin alpha chain family.</text>
</comment>
<dbReference type="STRING" id="10181.G5B932"/>
<keyword evidence="8 16" id="KW-0130">Cell adhesion</keyword>
<dbReference type="GO" id="GO:0007160">
    <property type="term" value="P:cell-matrix adhesion"/>
    <property type="evidence" value="ECO:0007669"/>
    <property type="project" value="TreeGrafter"/>
</dbReference>
<keyword evidence="9 16" id="KW-1133">Transmembrane helix</keyword>
<evidence type="ECO:0000256" key="7">
    <source>
        <dbReference type="ARBA" id="ARBA00022837"/>
    </source>
</evidence>
<dbReference type="PRINTS" id="PR01185">
    <property type="entry name" value="INTEGRINA"/>
</dbReference>
<keyword evidence="12" id="KW-1015">Disulfide bond</keyword>
<dbReference type="SUPFAM" id="SSF69179">
    <property type="entry name" value="Integrin domains"/>
    <property type="match status" value="2"/>
</dbReference>
<dbReference type="CDD" id="cd01469">
    <property type="entry name" value="vWA_integrins_alpha_subunit"/>
    <property type="match status" value="1"/>
</dbReference>
<evidence type="ECO:0000256" key="6">
    <source>
        <dbReference type="ARBA" id="ARBA00022737"/>
    </source>
</evidence>
<keyword evidence="3 16" id="KW-0812">Transmembrane</keyword>
<dbReference type="PANTHER" id="PTHR23220">
    <property type="entry name" value="INTEGRIN ALPHA"/>
    <property type="match status" value="1"/>
</dbReference>
<dbReference type="EMBL" id="JH169017">
    <property type="protein sequence ID" value="EHB05793.1"/>
    <property type="molecule type" value="Genomic_DNA"/>
</dbReference>
<keyword evidence="11 16" id="KW-0472">Membrane</keyword>
<keyword evidence="4" id="KW-0479">Metal-binding</keyword>
<evidence type="ECO:0000313" key="19">
    <source>
        <dbReference type="EMBL" id="EHB05793.1"/>
    </source>
</evidence>
<dbReference type="InterPro" id="IPR028994">
    <property type="entry name" value="Integrin_alpha_N"/>
</dbReference>
<dbReference type="PROSITE" id="PS51470">
    <property type="entry name" value="FG_GAP"/>
    <property type="match status" value="3"/>
</dbReference>
<dbReference type="InterPro" id="IPR036465">
    <property type="entry name" value="vWFA_dom_sf"/>
</dbReference>
<dbReference type="Pfam" id="PF00092">
    <property type="entry name" value="VWA"/>
    <property type="match status" value="1"/>
</dbReference>
<dbReference type="InterPro" id="IPR013517">
    <property type="entry name" value="FG-GAP"/>
</dbReference>
<dbReference type="PANTHER" id="PTHR23220:SF79">
    <property type="entry name" value="INTEGRIN ALPHA-E"/>
    <property type="match status" value="1"/>
</dbReference>
<name>G5B932_HETGA</name>
<evidence type="ECO:0000259" key="18">
    <source>
        <dbReference type="PROSITE" id="PS50234"/>
    </source>
</evidence>
<feature type="repeat" description="FG-GAP" evidence="15">
    <location>
        <begin position="673"/>
        <end position="733"/>
    </location>
</feature>
<gene>
    <name evidence="19" type="ORF">GW7_14604</name>
</gene>
<dbReference type="InterPro" id="IPR032695">
    <property type="entry name" value="Integrin_dom_sf"/>
</dbReference>
<dbReference type="Proteomes" id="UP000006813">
    <property type="component" value="Unassembled WGS sequence"/>
</dbReference>
<dbReference type="eggNOG" id="KOG3637">
    <property type="taxonomic scope" value="Eukaryota"/>
</dbReference>
<dbReference type="InterPro" id="IPR048285">
    <property type="entry name" value="Integrin_alpha_Ig-like_2"/>
</dbReference>
<evidence type="ECO:0000256" key="16">
    <source>
        <dbReference type="RuleBase" id="RU003762"/>
    </source>
</evidence>
<dbReference type="PRINTS" id="PR00453">
    <property type="entry name" value="VWFADOMAIN"/>
</dbReference>
<protein>
    <submittedName>
        <fullName evidence="19">Integrin alpha-E</fullName>
    </submittedName>
</protein>
<dbReference type="GO" id="GO:0009897">
    <property type="term" value="C:external side of plasma membrane"/>
    <property type="evidence" value="ECO:0007669"/>
    <property type="project" value="TreeGrafter"/>
</dbReference>
<dbReference type="GO" id="GO:0005178">
    <property type="term" value="F:integrin binding"/>
    <property type="evidence" value="ECO:0007669"/>
    <property type="project" value="TreeGrafter"/>
</dbReference>
<dbReference type="InterPro" id="IPR018184">
    <property type="entry name" value="Integrin_alpha_C_CS"/>
</dbReference>
<evidence type="ECO:0000256" key="13">
    <source>
        <dbReference type="ARBA" id="ARBA00023170"/>
    </source>
</evidence>
<dbReference type="PROSITE" id="PS00242">
    <property type="entry name" value="INTEGRIN_ALPHA"/>
    <property type="match status" value="1"/>
</dbReference>
<feature type="domain" description="VWFA" evidence="18">
    <location>
        <begin position="192"/>
        <end position="372"/>
    </location>
</feature>
<feature type="transmembrane region" description="Helical" evidence="16">
    <location>
        <begin position="1006"/>
        <end position="1028"/>
    </location>
</feature>
<evidence type="ECO:0000313" key="20">
    <source>
        <dbReference type="Proteomes" id="UP000006813"/>
    </source>
</evidence>
<keyword evidence="13 16" id="KW-0675">Receptor</keyword>
<feature type="region of interest" description="Disordered" evidence="17">
    <location>
        <begin position="160"/>
        <end position="189"/>
    </location>
</feature>
<dbReference type="GO" id="GO:0008305">
    <property type="term" value="C:integrin complex"/>
    <property type="evidence" value="ECO:0007669"/>
    <property type="project" value="InterPro"/>
</dbReference>
<dbReference type="Gene3D" id="2.60.40.1510">
    <property type="entry name" value="ntegrin, alpha v. Chain A, domain 3"/>
    <property type="match status" value="1"/>
</dbReference>
<keyword evidence="5" id="KW-0732">Signal</keyword>
<dbReference type="AlphaFoldDB" id="G5B932"/>
<dbReference type="GO" id="GO:0046872">
    <property type="term" value="F:metal ion binding"/>
    <property type="evidence" value="ECO:0007669"/>
    <property type="project" value="UniProtKB-KW"/>
</dbReference>
<evidence type="ECO:0000256" key="5">
    <source>
        <dbReference type="ARBA" id="ARBA00022729"/>
    </source>
</evidence>
<feature type="repeat" description="FG-GAP" evidence="15">
    <location>
        <begin position="542"/>
        <end position="602"/>
    </location>
</feature>
<evidence type="ECO:0000256" key="1">
    <source>
        <dbReference type="ARBA" id="ARBA00004479"/>
    </source>
</evidence>
<dbReference type="GO" id="GO:0007229">
    <property type="term" value="P:integrin-mediated signaling pathway"/>
    <property type="evidence" value="ECO:0007669"/>
    <property type="project" value="UniProtKB-KW"/>
</dbReference>
<feature type="repeat" description="FG-GAP" evidence="15">
    <location>
        <begin position="605"/>
        <end position="669"/>
    </location>
</feature>
<keyword evidence="7" id="KW-0106">Calcium</keyword>
<dbReference type="Gene3D" id="3.40.50.410">
    <property type="entry name" value="von Willebrand factor, type A domain"/>
    <property type="match status" value="1"/>
</dbReference>
<dbReference type="Pfam" id="PF20805">
    <property type="entry name" value="Integrin_A_Ig_2"/>
    <property type="match status" value="1"/>
</dbReference>
<dbReference type="Pfam" id="PF01839">
    <property type="entry name" value="FG-GAP"/>
    <property type="match status" value="2"/>
</dbReference>
<evidence type="ECO:0000256" key="10">
    <source>
        <dbReference type="ARBA" id="ARBA00023037"/>
    </source>
</evidence>
<dbReference type="SUPFAM" id="SSF69318">
    <property type="entry name" value="Integrin alpha N-terminal domain"/>
    <property type="match status" value="1"/>
</dbReference>
<evidence type="ECO:0000256" key="17">
    <source>
        <dbReference type="SAM" id="MobiDB-lite"/>
    </source>
</evidence>
<dbReference type="Gene3D" id="2.60.40.1460">
    <property type="entry name" value="Integrin domains. Chain A, domain 2"/>
    <property type="match status" value="1"/>
</dbReference>
<proteinExistence type="inferred from homology"/>
<dbReference type="InterPro" id="IPR002035">
    <property type="entry name" value="VWF_A"/>
</dbReference>
<dbReference type="SMART" id="SM00191">
    <property type="entry name" value="Int_alpha"/>
    <property type="match status" value="4"/>
</dbReference>
<evidence type="ECO:0000256" key="11">
    <source>
        <dbReference type="ARBA" id="ARBA00023136"/>
    </source>
</evidence>
<dbReference type="Gene3D" id="1.20.5.930">
    <property type="entry name" value="Bicelle-embedded integrin alpha(iib) transmembrane segment"/>
    <property type="match status" value="1"/>
</dbReference>
<keyword evidence="10 16" id="KW-0401">Integrin</keyword>
<comment type="subcellular location">
    <subcellularLocation>
        <location evidence="1 16">Membrane</location>
        <topology evidence="1 16">Single-pass type I membrane protein</topology>
    </subcellularLocation>
</comment>